<gene>
    <name evidence="3" type="ORF">JR316_011890</name>
</gene>
<dbReference type="InterPro" id="IPR015421">
    <property type="entry name" value="PyrdxlP-dep_Trfase_major"/>
</dbReference>
<dbReference type="PANTHER" id="PTHR43092">
    <property type="entry name" value="L-CYSTEINE DESULFHYDRASE"/>
    <property type="match status" value="1"/>
</dbReference>
<dbReference type="InterPro" id="IPR015422">
    <property type="entry name" value="PyrdxlP-dep_Trfase_small"/>
</dbReference>
<proteinExistence type="predicted"/>
<name>A0A8H8CEX2_PSICU</name>
<dbReference type="Gene3D" id="3.40.640.10">
    <property type="entry name" value="Type I PLP-dependent aspartate aminotransferase-like (Major domain)"/>
    <property type="match status" value="1"/>
</dbReference>
<dbReference type="PRINTS" id="PR00368">
    <property type="entry name" value="FADPNR"/>
</dbReference>
<evidence type="ECO:0000259" key="2">
    <source>
        <dbReference type="Pfam" id="PF00266"/>
    </source>
</evidence>
<dbReference type="SUPFAM" id="SSF53383">
    <property type="entry name" value="PLP-dependent transferases"/>
    <property type="match status" value="1"/>
</dbReference>
<dbReference type="InterPro" id="IPR000192">
    <property type="entry name" value="Aminotrans_V_dom"/>
</dbReference>
<dbReference type="AlphaFoldDB" id="A0A8H8CEX2"/>
<evidence type="ECO:0000256" key="1">
    <source>
        <dbReference type="ARBA" id="ARBA00022898"/>
    </source>
</evidence>
<keyword evidence="1" id="KW-0663">Pyridoxal phosphate</keyword>
<dbReference type="InterPro" id="IPR036188">
    <property type="entry name" value="FAD/NAD-bd_sf"/>
</dbReference>
<evidence type="ECO:0000313" key="3">
    <source>
        <dbReference type="EMBL" id="KAG5163023.1"/>
    </source>
</evidence>
<accession>A0A8H8CEX2</accession>
<dbReference type="Pfam" id="PF13738">
    <property type="entry name" value="Pyr_redox_3"/>
    <property type="match status" value="1"/>
</dbReference>
<dbReference type="PANTHER" id="PTHR43092:SF2">
    <property type="entry name" value="HERCYNYLCYSTEINE SULFOXIDE LYASE"/>
    <property type="match status" value="1"/>
</dbReference>
<protein>
    <recommendedName>
        <fullName evidence="2">Aminotransferase class V domain-containing protein</fullName>
    </recommendedName>
</protein>
<dbReference type="InterPro" id="IPR015424">
    <property type="entry name" value="PyrdxlP-dep_Trfase"/>
</dbReference>
<dbReference type="Pfam" id="PF00266">
    <property type="entry name" value="Aminotran_5"/>
    <property type="match status" value="1"/>
</dbReference>
<dbReference type="Gene3D" id="3.50.50.60">
    <property type="entry name" value="FAD/NAD(P)-binding domain"/>
    <property type="match status" value="1"/>
</dbReference>
<dbReference type="PRINTS" id="PR00469">
    <property type="entry name" value="PNDRDTASEII"/>
</dbReference>
<feature type="domain" description="Aminotransferase class V" evidence="2">
    <location>
        <begin position="65"/>
        <end position="247"/>
    </location>
</feature>
<dbReference type="SUPFAM" id="SSF51905">
    <property type="entry name" value="FAD/NAD(P)-binding domain"/>
    <property type="match status" value="1"/>
</dbReference>
<dbReference type="EMBL" id="JAFIQS010000016">
    <property type="protein sequence ID" value="KAG5163023.1"/>
    <property type="molecule type" value="Genomic_DNA"/>
</dbReference>
<sequence length="1045" mass="117762">MCASPDFFSFPPPQFGKDARKLFFLEEGFVNLNHGSFGALPIPVQDGCFEITKEIERNPDVFMRQKLLERIDDARELVAPMLGADPSTCVFIPNISTGINTVLNNFQWTSSDVIVHTDSVFDSVLLSINRMQTPQKSVFKLPFPLSHAAILQDFRKHLQSVKGSGKVVAIFETMMPLPGIILPWKEMVRICKEEGVWSVVDGAHSIGHELDIDLSSADPDFWMTNCSKWLFTKKGCSILYVPLRNQEIINSTVTPPLTYPTPGKRPSSFVSKFYWNGSTDLMSVLSIEYAIAFRKYIGGEKKINDYCHELALKGGRCVAAILKTEVMSSDRIAEELIGNMVNVSLPIHQSIKPSGEIYLLYQNTFLSTYKMFAPIFYYRGKWWVRISAQIYNDIDDFKKLGENLVVKNLLEPATAPTFLAMDPFLPKFRIPTIERLGVKTCMPDVTESTAAQIAKDWFDAFSSFAQEQNVSGIQGLICEDALWRDLYALTWDIRTFDGISRIQSFLNARMQTMTMHSFTWRNFARLQRPYPDLVWIVVMFGFETYVGRCSFIARLVPTPGGWKAFTLFTNLENLKDFPESIGPSRQSVRVASSAWRDHREQENRFTESNPAVLIVGGGQSGLSLAARLKYLNVPTLVIEKDGRIGDSWRKRYDSLCLHFPIWYDNMPYIPFPPTWPKYSPGFKMADWLEHYADILELNIWTSSTVLDAVQHQDETWTVRVKKPDGVIRVFNVNHFVIATGQGDGVPRMPSIPKADIFRGEILHSSKYKRPTNFVGKKVVVIGTGNSGHDIASDLARAKIDVTMYQRSATLVMNLDKCWDLFAGPLYSETSPPNDLSDQLSQSIPHLLLEGGLAQRNTAAILASQREMQDALREVGFKLNDGVLGAGILLNLKQKGGGHYFDVGASQLIINGDIKIKSDSAILEYEEHGLKFADGSRLDADVIICATGGGDVRQIVSQLCGESVASECPPFFGVNEEGEMTWFRPFPRKGLWYMHGNLSLTRFHSKHVAMYIKAMEEKLIISRYPSDMSPKCIQLRQLELPPNSEI</sequence>
<reference evidence="3" key="1">
    <citation type="submission" date="2021-02" db="EMBL/GenBank/DDBJ databases">
        <title>Psilocybe cubensis genome.</title>
        <authorList>
            <person name="Mckernan K.J."/>
            <person name="Crawford S."/>
            <person name="Trippe A."/>
            <person name="Kane L.T."/>
            <person name="Mclaughlin S."/>
        </authorList>
    </citation>
    <scope>NUCLEOTIDE SEQUENCE [LARGE SCALE GENOMIC DNA]</scope>
    <source>
        <strain evidence="3">MGC-MH-2018</strain>
    </source>
</reference>
<dbReference type="SUPFAM" id="SSF51971">
    <property type="entry name" value="Nucleotide-binding domain"/>
    <property type="match status" value="1"/>
</dbReference>
<organism evidence="3">
    <name type="scientific">Psilocybe cubensis</name>
    <name type="common">Psychedelic mushroom</name>
    <name type="synonym">Stropharia cubensis</name>
    <dbReference type="NCBI Taxonomy" id="181762"/>
    <lineage>
        <taxon>Eukaryota</taxon>
        <taxon>Fungi</taxon>
        <taxon>Dikarya</taxon>
        <taxon>Basidiomycota</taxon>
        <taxon>Agaricomycotina</taxon>
        <taxon>Agaricomycetes</taxon>
        <taxon>Agaricomycetidae</taxon>
        <taxon>Agaricales</taxon>
        <taxon>Agaricineae</taxon>
        <taxon>Strophariaceae</taxon>
        <taxon>Psilocybe</taxon>
    </lineage>
</organism>
<dbReference type="Gene3D" id="3.90.1150.10">
    <property type="entry name" value="Aspartate Aminotransferase, domain 1"/>
    <property type="match status" value="1"/>
</dbReference>
<comment type="caution">
    <text evidence="3">The sequence shown here is derived from an EMBL/GenBank/DDBJ whole genome shotgun (WGS) entry which is preliminary data.</text>
</comment>